<organism evidence="1 2">
    <name type="scientific">Amycolatopsis eburnea</name>
    <dbReference type="NCBI Taxonomy" id="2267691"/>
    <lineage>
        <taxon>Bacteria</taxon>
        <taxon>Bacillati</taxon>
        <taxon>Actinomycetota</taxon>
        <taxon>Actinomycetes</taxon>
        <taxon>Pseudonocardiales</taxon>
        <taxon>Pseudonocardiaceae</taxon>
        <taxon>Amycolatopsis</taxon>
    </lineage>
</organism>
<dbReference type="RefSeq" id="WP_125306631.1">
    <property type="nucleotide sequence ID" value="NZ_RSEC01000021.1"/>
</dbReference>
<proteinExistence type="predicted"/>
<comment type="caution">
    <text evidence="1">The sequence shown here is derived from an EMBL/GenBank/DDBJ whole genome shotgun (WGS) entry which is preliminary data.</text>
</comment>
<protein>
    <submittedName>
        <fullName evidence="1">Uncharacterized protein</fullName>
    </submittedName>
</protein>
<sequence length="84" mass="9449">MTTTAFTPAHEDPSWVLEQLIVYLIAKHQEAITEFAKGNRLLSDRDRISGYEEVLVYLNGLTVGRMGLGSEELAAVWVDVEVQR</sequence>
<dbReference type="Proteomes" id="UP000267081">
    <property type="component" value="Unassembled WGS sequence"/>
</dbReference>
<dbReference type="EMBL" id="RSEC01000021">
    <property type="protein sequence ID" value="RSD23944.1"/>
    <property type="molecule type" value="Genomic_DNA"/>
</dbReference>
<evidence type="ECO:0000313" key="2">
    <source>
        <dbReference type="Proteomes" id="UP000267081"/>
    </source>
</evidence>
<dbReference type="OrthoDB" id="9915091at2"/>
<keyword evidence="2" id="KW-1185">Reference proteome</keyword>
<reference evidence="1 2" key="1">
    <citation type="submission" date="2018-12" db="EMBL/GenBank/DDBJ databases">
        <title>Amycolatopsis eburnea sp. nov. actinomycete associate with arbuscular mycorrhiza fungal spore.</title>
        <authorList>
            <person name="Lumyong S."/>
            <person name="Chaiya L."/>
        </authorList>
    </citation>
    <scope>NUCLEOTIDE SEQUENCE [LARGE SCALE GENOMIC DNA]</scope>
    <source>
        <strain evidence="1 2">GLM-1</strain>
    </source>
</reference>
<accession>A0A427TJI3</accession>
<evidence type="ECO:0000313" key="1">
    <source>
        <dbReference type="EMBL" id="RSD23944.1"/>
    </source>
</evidence>
<dbReference type="AlphaFoldDB" id="A0A427TJI3"/>
<gene>
    <name evidence="1" type="ORF">EIY87_06125</name>
</gene>
<name>A0A427TJI3_9PSEU</name>